<proteinExistence type="predicted"/>
<organism evidence="2">
    <name type="scientific">marine metagenome</name>
    <dbReference type="NCBI Taxonomy" id="408172"/>
    <lineage>
        <taxon>unclassified sequences</taxon>
        <taxon>metagenomes</taxon>
        <taxon>ecological metagenomes</taxon>
    </lineage>
</organism>
<evidence type="ECO:0000313" key="2">
    <source>
        <dbReference type="EMBL" id="SVA64342.1"/>
    </source>
</evidence>
<protein>
    <recommendedName>
        <fullName evidence="1">Glycine zipper domain-containing protein</fullName>
    </recommendedName>
</protein>
<reference evidence="2" key="1">
    <citation type="submission" date="2018-05" db="EMBL/GenBank/DDBJ databases">
        <authorList>
            <person name="Lanie J.A."/>
            <person name="Ng W.-L."/>
            <person name="Kazmierczak K.M."/>
            <person name="Andrzejewski T.M."/>
            <person name="Davidsen T.M."/>
            <person name="Wayne K.J."/>
            <person name="Tettelin H."/>
            <person name="Glass J.I."/>
            <person name="Rusch D."/>
            <person name="Podicherti R."/>
            <person name="Tsui H.-C.T."/>
            <person name="Winkler M.E."/>
        </authorList>
    </citation>
    <scope>NUCLEOTIDE SEQUENCE</scope>
</reference>
<feature type="non-terminal residue" evidence="2">
    <location>
        <position position="1"/>
    </location>
</feature>
<evidence type="ECO:0000259" key="1">
    <source>
        <dbReference type="Pfam" id="PF13488"/>
    </source>
</evidence>
<feature type="domain" description="Glycine zipper" evidence="1">
    <location>
        <begin position="59"/>
        <end position="102"/>
    </location>
</feature>
<accession>A0A381XIL8</accession>
<gene>
    <name evidence="2" type="ORF">METZ01_LOCUS117196</name>
</gene>
<name>A0A381XIL8_9ZZZZ</name>
<dbReference type="AlphaFoldDB" id="A0A381XIL8"/>
<dbReference type="EMBL" id="UINC01015244">
    <property type="protein sequence ID" value="SVA64342.1"/>
    <property type="molecule type" value="Genomic_DNA"/>
</dbReference>
<dbReference type="InterPro" id="IPR039567">
    <property type="entry name" value="Gly-zipper"/>
</dbReference>
<dbReference type="Pfam" id="PF13488">
    <property type="entry name" value="Gly-zipper_Omp"/>
    <property type="match status" value="1"/>
</dbReference>
<sequence length="156" mass="16459">VLKKFLLTLIWLFIFLQMNCSLHSGSTYDRGEMGQPQSFSKGVIISERNVTVKGTESGVGAVSGAVMGGLGGSQVSDDGAISAIGAIGGAIVGGMVGAKAEELIMRDNASEFIIQPDVGDPFTLIQINDEKLKTGDRVLIINSDKIRVTKDSTQIK</sequence>